<feature type="compositionally biased region" description="Basic and acidic residues" evidence="9">
    <location>
        <begin position="1068"/>
        <end position="1080"/>
    </location>
</feature>
<feature type="compositionally biased region" description="Basic and acidic residues" evidence="9">
    <location>
        <begin position="1016"/>
        <end position="1038"/>
    </location>
</feature>
<evidence type="ECO:0000256" key="8">
    <source>
        <dbReference type="SAM" id="Coils"/>
    </source>
</evidence>
<evidence type="ECO:0000256" key="2">
    <source>
        <dbReference type="ARBA" id="ARBA00006826"/>
    </source>
</evidence>
<feature type="compositionally biased region" description="Basic and acidic residues" evidence="9">
    <location>
        <begin position="943"/>
        <end position="969"/>
    </location>
</feature>
<evidence type="ECO:0000256" key="5">
    <source>
        <dbReference type="ARBA" id="ARBA00022737"/>
    </source>
</evidence>
<evidence type="ECO:0000313" key="12">
    <source>
        <dbReference type="Proteomes" id="UP001044222"/>
    </source>
</evidence>
<dbReference type="GO" id="GO:0005856">
    <property type="term" value="C:cytoskeleton"/>
    <property type="evidence" value="ECO:0007669"/>
    <property type="project" value="UniProtKB-SubCell"/>
</dbReference>
<keyword evidence="6" id="KW-0009">Actin-binding</keyword>
<feature type="coiled-coil region" evidence="8">
    <location>
        <begin position="225"/>
        <end position="252"/>
    </location>
</feature>
<proteinExistence type="inferred from homology"/>
<dbReference type="Pfam" id="PF00169">
    <property type="entry name" value="PH"/>
    <property type="match status" value="1"/>
</dbReference>
<dbReference type="GO" id="GO:0005543">
    <property type="term" value="F:phospholipid binding"/>
    <property type="evidence" value="ECO:0007669"/>
    <property type="project" value="InterPro"/>
</dbReference>
<dbReference type="CDD" id="cd10571">
    <property type="entry name" value="PH_beta_spectrin"/>
    <property type="match status" value="1"/>
</dbReference>
<comment type="similarity">
    <text evidence="2">Belongs to the spectrin family.</text>
</comment>
<evidence type="ECO:0000256" key="9">
    <source>
        <dbReference type="SAM" id="MobiDB-lite"/>
    </source>
</evidence>
<comment type="subcellular location">
    <subcellularLocation>
        <location evidence="1">Cytoplasm</location>
        <location evidence="1">Cytoskeleton</location>
    </subcellularLocation>
</comment>
<dbReference type="FunFam" id="2.30.29.30:FF:000024">
    <property type="entry name" value="Spectrin beta chain"/>
    <property type="match status" value="1"/>
</dbReference>
<dbReference type="CDD" id="cd00176">
    <property type="entry name" value="SPEC"/>
    <property type="match status" value="3"/>
</dbReference>
<dbReference type="InterPro" id="IPR011993">
    <property type="entry name" value="PH-like_dom_sf"/>
</dbReference>
<evidence type="ECO:0000256" key="4">
    <source>
        <dbReference type="ARBA" id="ARBA00022490"/>
    </source>
</evidence>
<feature type="compositionally biased region" description="Polar residues" evidence="9">
    <location>
        <begin position="1280"/>
        <end position="1289"/>
    </location>
</feature>
<protein>
    <recommendedName>
        <fullName evidence="10">PH domain-containing protein</fullName>
    </recommendedName>
</protein>
<evidence type="ECO:0000256" key="3">
    <source>
        <dbReference type="ARBA" id="ARBA00022467"/>
    </source>
</evidence>
<evidence type="ECO:0000256" key="6">
    <source>
        <dbReference type="ARBA" id="ARBA00023203"/>
    </source>
</evidence>
<feature type="compositionally biased region" description="Basic and acidic residues" evidence="9">
    <location>
        <begin position="1263"/>
        <end position="1279"/>
    </location>
</feature>
<evidence type="ECO:0000256" key="7">
    <source>
        <dbReference type="ARBA" id="ARBA00023212"/>
    </source>
</evidence>
<dbReference type="EMBL" id="JAFIRN010000008">
    <property type="protein sequence ID" value="KAG5844063.1"/>
    <property type="molecule type" value="Genomic_DNA"/>
</dbReference>
<dbReference type="Proteomes" id="UP001044222">
    <property type="component" value="Chromosome 8"/>
</dbReference>
<keyword evidence="5" id="KW-0677">Repeat</keyword>
<dbReference type="InterPro" id="IPR001849">
    <property type="entry name" value="PH_domain"/>
</dbReference>
<dbReference type="PANTHER" id="PTHR11915">
    <property type="entry name" value="SPECTRIN/FILAMIN RELATED CYTOSKELETAL PROTEIN"/>
    <property type="match status" value="1"/>
</dbReference>
<dbReference type="FunFam" id="1.20.58.60:FF:000011">
    <property type="entry name" value="Spectrin beta chain"/>
    <property type="match status" value="1"/>
</dbReference>
<comment type="caution">
    <text evidence="11">The sequence shown here is derived from an EMBL/GenBank/DDBJ whole genome shotgun (WGS) entry which is preliminary data.</text>
</comment>
<dbReference type="SMART" id="SM00233">
    <property type="entry name" value="PH"/>
    <property type="match status" value="1"/>
</dbReference>
<dbReference type="Gene3D" id="1.20.58.60">
    <property type="match status" value="5"/>
</dbReference>
<dbReference type="SUPFAM" id="SSF50729">
    <property type="entry name" value="PH domain-like"/>
    <property type="match status" value="1"/>
</dbReference>
<dbReference type="FunFam" id="1.20.58.60:FF:000019">
    <property type="entry name" value="Spectrin beta chain"/>
    <property type="match status" value="1"/>
</dbReference>
<gene>
    <name evidence="11" type="ORF">ANANG_G00157460</name>
</gene>
<dbReference type="InterPro" id="IPR001605">
    <property type="entry name" value="PH_dom-spectrin-type"/>
</dbReference>
<accession>A0A9D3RUY2</accession>
<evidence type="ECO:0000313" key="11">
    <source>
        <dbReference type="EMBL" id="KAG5844063.1"/>
    </source>
</evidence>
<dbReference type="GO" id="GO:0051693">
    <property type="term" value="P:actin filament capping"/>
    <property type="evidence" value="ECO:0007669"/>
    <property type="project" value="UniProtKB-KW"/>
</dbReference>
<feature type="compositionally biased region" description="Polar residues" evidence="9">
    <location>
        <begin position="1002"/>
        <end position="1015"/>
    </location>
</feature>
<dbReference type="GO" id="GO:0003779">
    <property type="term" value="F:actin binding"/>
    <property type="evidence" value="ECO:0007669"/>
    <property type="project" value="UniProtKB-KW"/>
</dbReference>
<evidence type="ECO:0000259" key="10">
    <source>
        <dbReference type="PROSITE" id="PS50003"/>
    </source>
</evidence>
<dbReference type="InterPro" id="IPR018159">
    <property type="entry name" value="Spectrin/alpha-actinin"/>
</dbReference>
<keyword evidence="7" id="KW-0206">Cytoskeleton</keyword>
<evidence type="ECO:0000256" key="1">
    <source>
        <dbReference type="ARBA" id="ARBA00004245"/>
    </source>
</evidence>
<dbReference type="PROSITE" id="PS50003">
    <property type="entry name" value="PH_DOMAIN"/>
    <property type="match status" value="1"/>
</dbReference>
<keyword evidence="12" id="KW-1185">Reference proteome</keyword>
<dbReference type="GO" id="GO:0005737">
    <property type="term" value="C:cytoplasm"/>
    <property type="evidence" value="ECO:0007669"/>
    <property type="project" value="UniProtKB-ARBA"/>
</dbReference>
<dbReference type="Gene3D" id="2.30.29.30">
    <property type="entry name" value="Pleckstrin-homology domain (PH domain)/Phosphotyrosine-binding domain (PTB)"/>
    <property type="match status" value="1"/>
</dbReference>
<dbReference type="SMART" id="SM00150">
    <property type="entry name" value="SPEC"/>
    <property type="match status" value="8"/>
</dbReference>
<reference evidence="11" key="1">
    <citation type="submission" date="2021-01" db="EMBL/GenBank/DDBJ databases">
        <title>A chromosome-scale assembly of European eel, Anguilla anguilla.</title>
        <authorList>
            <person name="Henkel C."/>
            <person name="Jong-Raadsen S.A."/>
            <person name="Dufour S."/>
            <person name="Weltzien F.-A."/>
            <person name="Palstra A.P."/>
            <person name="Pelster B."/>
            <person name="Spaink H.P."/>
            <person name="Van Den Thillart G.E."/>
            <person name="Jansen H."/>
            <person name="Zahm M."/>
            <person name="Klopp C."/>
            <person name="Cedric C."/>
            <person name="Louis A."/>
            <person name="Berthelot C."/>
            <person name="Parey E."/>
            <person name="Roest Crollius H."/>
            <person name="Montfort J."/>
            <person name="Robinson-Rechavi M."/>
            <person name="Bucao C."/>
            <person name="Bouchez O."/>
            <person name="Gislard M."/>
            <person name="Lluch J."/>
            <person name="Milhes M."/>
            <person name="Lampietro C."/>
            <person name="Lopez Roques C."/>
            <person name="Donnadieu C."/>
            <person name="Braasch I."/>
            <person name="Desvignes T."/>
            <person name="Postlethwait J."/>
            <person name="Bobe J."/>
            <person name="Guiguen Y."/>
            <person name="Dirks R."/>
        </authorList>
    </citation>
    <scope>NUCLEOTIDE SEQUENCE</scope>
    <source>
        <strain evidence="11">Tag_6206</strain>
        <tissue evidence="11">Liver</tissue>
    </source>
</reference>
<dbReference type="Pfam" id="PF00435">
    <property type="entry name" value="Spectrin"/>
    <property type="match status" value="7"/>
</dbReference>
<keyword evidence="8" id="KW-0175">Coiled coil</keyword>
<dbReference type="InterPro" id="IPR002017">
    <property type="entry name" value="Spectrin_repeat"/>
</dbReference>
<dbReference type="PRINTS" id="PR00683">
    <property type="entry name" value="SPECTRINPH"/>
</dbReference>
<keyword evidence="3" id="KW-0117">Actin capping</keyword>
<feature type="region of interest" description="Disordered" evidence="9">
    <location>
        <begin position="1227"/>
        <end position="1289"/>
    </location>
</feature>
<feature type="compositionally biased region" description="Basic and acidic residues" evidence="9">
    <location>
        <begin position="1242"/>
        <end position="1255"/>
    </location>
</feature>
<keyword evidence="4" id="KW-0963">Cytoplasm</keyword>
<feature type="domain" description="PH" evidence="10">
    <location>
        <begin position="1116"/>
        <end position="1222"/>
    </location>
</feature>
<name>A0A9D3RUY2_ANGAN</name>
<organism evidence="11 12">
    <name type="scientific">Anguilla anguilla</name>
    <name type="common">European freshwater eel</name>
    <name type="synonym">Muraena anguilla</name>
    <dbReference type="NCBI Taxonomy" id="7936"/>
    <lineage>
        <taxon>Eukaryota</taxon>
        <taxon>Metazoa</taxon>
        <taxon>Chordata</taxon>
        <taxon>Craniata</taxon>
        <taxon>Vertebrata</taxon>
        <taxon>Euteleostomi</taxon>
        <taxon>Actinopterygii</taxon>
        <taxon>Neopterygii</taxon>
        <taxon>Teleostei</taxon>
        <taxon>Anguilliformes</taxon>
        <taxon>Anguillidae</taxon>
        <taxon>Anguilla</taxon>
    </lineage>
</organism>
<dbReference type="GO" id="GO:0016020">
    <property type="term" value="C:membrane"/>
    <property type="evidence" value="ECO:0007669"/>
    <property type="project" value="UniProtKB-ARBA"/>
</dbReference>
<dbReference type="SUPFAM" id="SSF46966">
    <property type="entry name" value="Spectrin repeat"/>
    <property type="match status" value="7"/>
</dbReference>
<feature type="region of interest" description="Disordered" evidence="9">
    <location>
        <begin position="998"/>
        <end position="1117"/>
    </location>
</feature>
<feature type="region of interest" description="Disordered" evidence="9">
    <location>
        <begin position="943"/>
        <end position="979"/>
    </location>
</feature>
<sequence>MLMARDTAQDEAQKLHRKWLKHQTFMAELAQNKEWLKKIEKEGQQLILEKPELSSVVQQKLKEIRKCWEDLESNTQAKAQQLFENNKGDRRQSYTNLSSQLSRQDGQLYQMDYTQDLATGNKQLGKLQTFKSPIEGWNKEIRDIRTQVTTVPQRSLIRDNTSENQAVVETRIVRLIEPLKERRRILLATKEVNQLSQDLDNEILWIQERLPLAMCKEYGNSLPAVEQFLQKNHSLQRELQEHQARVEDVLNRAMLIATIQSPETDFLRGDLEQLRQLWDSLCLETERRQMMLDTIYQAQQYYSNVTEVKSWICEQEQNLMIEDRGKDEPSTLVLLKKHLAMEQTIEDFAERIGLLSQQCRQLLELDHPDSEQISKQQSMVDRLYIRLKDMVEERKSGLEQQYWLYQLNREVDDLEQWIAEREVVASSHELGQDLEQVTIIQDRFTKFSSDTCTLGQERVTAVNKMLDELIDYGHVDGATIAEWKDGLNEAWADLLEMMETRRQMLAASHQLHKFFADCQEVWPKIEDKRRWLRELKACQTGTASTGTFHRLMHTFQHDIQHLVMQVRQLQESATQLRTVYAGEKAEAIARKEQDIMQAWKELLTTCDECGVQLTTAADKLHFLGLVQDLNLWMDRLICQIEKEGNPRDLSSVEVVINYHQSLKSDIEARNKSLLQCLELGKTLMTARNPAAEEVREKLDMLMAKQKELSEKWEKKWGELQKMQEVHQFSQEAVMAEAWLTGQEPFINRKELDSSVDEADQLIRHHQAFRKAAATWEEHFSLLRRLSTGETEKATQSRIPPTVLGRKVFLHSQAACPPRGATLSSLQQSIYEQAEPRLRHMPQKLPTTSVVQRLGSTVANYKPVMNWSSYRRLDMPAGGGEKSLEAPVEQNCTPDPLPEITQSITQKPVQPLPEVCQPEPVSKPEPSIMANVLVQAPVKDLFRGELSRDTRGSRSDPQMDHYRRDRERKLGRQTSSEQELKARWEELPLEVRERRYRRKLERQTSSEQEQTVGSSKKSSEQDSTKELSEKPTTGEKRSTMAEIVEQVQEREAAQARGEVPRQASSILDRVTRPDRPRARDRPKPRRRPRPKEPVETRRSRSAPAQSTPTIPQPPSHTAKREGFLFRKHDIESQNPNSRSWVNLYCVLSNGEIGFYKDAKNTTTPYNSEPLLNLSSCTCDVTNGYKKKKNVFALKTTEGNEFYFHARDEEDLKGWITSITTSIAEHEEIAKWGMPQTTTSSTEEGTRKDGGKSDMADKSTVGNNLEEREKPQTGEMLERSDGGSSMSEKNK</sequence>